<reference evidence="1" key="1">
    <citation type="submission" date="2016-10" db="EMBL/GenBank/DDBJ databases">
        <title>Sequence of Gallionella enrichment culture.</title>
        <authorList>
            <person name="Poehlein A."/>
            <person name="Muehling M."/>
            <person name="Daniel R."/>
        </authorList>
    </citation>
    <scope>NUCLEOTIDE SEQUENCE</scope>
</reference>
<dbReference type="AlphaFoldDB" id="A0A1J5QWB8"/>
<accession>A0A1J5QWB8</accession>
<organism evidence="1">
    <name type="scientific">mine drainage metagenome</name>
    <dbReference type="NCBI Taxonomy" id="410659"/>
    <lineage>
        <taxon>unclassified sequences</taxon>
        <taxon>metagenomes</taxon>
        <taxon>ecological metagenomes</taxon>
    </lineage>
</organism>
<dbReference type="EMBL" id="MLJW01000393">
    <property type="protein sequence ID" value="OIQ87985.1"/>
    <property type="molecule type" value="Genomic_DNA"/>
</dbReference>
<name>A0A1J5QWB8_9ZZZZ</name>
<sequence length="38" mass="4127">MLLDEIGDLLLRGFQECLRLGGLRLGGLQLFLAIAQVA</sequence>
<gene>
    <name evidence="1" type="ORF">GALL_301250</name>
</gene>
<comment type="caution">
    <text evidence="1">The sequence shown here is derived from an EMBL/GenBank/DDBJ whole genome shotgun (WGS) entry which is preliminary data.</text>
</comment>
<protein>
    <submittedName>
        <fullName evidence="1">Uncharacterized protein</fullName>
    </submittedName>
</protein>
<evidence type="ECO:0000313" key="1">
    <source>
        <dbReference type="EMBL" id="OIQ87985.1"/>
    </source>
</evidence>
<proteinExistence type="predicted"/>